<evidence type="ECO:0000256" key="1">
    <source>
        <dbReference type="SAM" id="SignalP"/>
    </source>
</evidence>
<gene>
    <name evidence="2" type="ORF">IC230_00175</name>
</gene>
<keyword evidence="1" id="KW-0732">Signal</keyword>
<feature type="chain" id="PRO_5037668551" description="BclB C-terminal domain-containing protein" evidence="1">
    <location>
        <begin position="23"/>
        <end position="263"/>
    </location>
</feature>
<evidence type="ECO:0000313" key="3">
    <source>
        <dbReference type="Proteomes" id="UP000653797"/>
    </source>
</evidence>
<dbReference type="Proteomes" id="UP000653797">
    <property type="component" value="Unassembled WGS sequence"/>
</dbReference>
<dbReference type="RefSeq" id="WP_191036942.1">
    <property type="nucleotide sequence ID" value="NZ_JACXAA010000001.1"/>
</dbReference>
<name>A0A927AWZ5_9BACT</name>
<evidence type="ECO:0000313" key="2">
    <source>
        <dbReference type="EMBL" id="MBD2751288.1"/>
    </source>
</evidence>
<accession>A0A927AWZ5</accession>
<organism evidence="2 3">
    <name type="scientific">Spirosoma validum</name>
    <dbReference type="NCBI Taxonomy" id="2771355"/>
    <lineage>
        <taxon>Bacteria</taxon>
        <taxon>Pseudomonadati</taxon>
        <taxon>Bacteroidota</taxon>
        <taxon>Cytophagia</taxon>
        <taxon>Cytophagales</taxon>
        <taxon>Cytophagaceae</taxon>
        <taxon>Spirosoma</taxon>
    </lineage>
</organism>
<sequence>MIKNFSTGLLLLLLLVSRTSIAQLGIGTTTPDPSAQLEIRSTSKGLLIPRVASTANVPSPAEGLLVYQTNAPVGFYVYRGGSWVRLLTTADGSSSTPGAIIPYASGMPVTMRNGQLREVGLIGFGNSTSSAYIINGAIDLSGGGGSLLNFAFPAPRSGTITSISGYFSNIAAFTLSDPVTITAQLYQATGTSNSFTPISGATVSLSPTLTGNVPINATSSGLASGLAVPVTAGTRLLMVFYLSVPNANNITVSGYVSGGVSIN</sequence>
<dbReference type="EMBL" id="JACXAA010000001">
    <property type="protein sequence ID" value="MBD2751288.1"/>
    <property type="molecule type" value="Genomic_DNA"/>
</dbReference>
<keyword evidence="3" id="KW-1185">Reference proteome</keyword>
<feature type="signal peptide" evidence="1">
    <location>
        <begin position="1"/>
        <end position="22"/>
    </location>
</feature>
<dbReference type="InterPro" id="IPR021210">
    <property type="entry name" value="Exosporium_BclB"/>
</dbReference>
<dbReference type="AlphaFoldDB" id="A0A927AWZ5"/>
<comment type="caution">
    <text evidence="2">The sequence shown here is derived from an EMBL/GenBank/DDBJ whole genome shotgun (WGS) entry which is preliminary data.</text>
</comment>
<proteinExistence type="predicted"/>
<evidence type="ECO:0008006" key="4">
    <source>
        <dbReference type="Google" id="ProtNLM"/>
    </source>
</evidence>
<protein>
    <recommendedName>
        <fullName evidence="4">BclB C-terminal domain-containing protein</fullName>
    </recommendedName>
</protein>
<reference evidence="2" key="1">
    <citation type="submission" date="2020-09" db="EMBL/GenBank/DDBJ databases">
        <authorList>
            <person name="Kim M.K."/>
        </authorList>
    </citation>
    <scope>NUCLEOTIDE SEQUENCE</scope>
    <source>
        <strain evidence="2">BT704</strain>
    </source>
</reference>
<dbReference type="NCBIfam" id="TIGR03721">
    <property type="entry name" value="exospore_TM"/>
    <property type="match status" value="1"/>
</dbReference>